<comment type="similarity">
    <text evidence="1 2">Belongs to the metallophosphoesterase superfamily. YfcE family.</text>
</comment>
<feature type="domain" description="Calcineurin-like phosphoesterase" evidence="3">
    <location>
        <begin position="1"/>
        <end position="151"/>
    </location>
</feature>
<dbReference type="InterPro" id="IPR029052">
    <property type="entry name" value="Metallo-depent_PP-like"/>
</dbReference>
<dbReference type="GO" id="GO:0016787">
    <property type="term" value="F:hydrolase activity"/>
    <property type="evidence" value="ECO:0007669"/>
    <property type="project" value="UniProtKB-UniRule"/>
</dbReference>
<dbReference type="PANTHER" id="PTHR11124">
    <property type="entry name" value="VACUOLAR SORTING PROTEIN VPS29"/>
    <property type="match status" value="1"/>
</dbReference>
<dbReference type="SUPFAM" id="SSF56300">
    <property type="entry name" value="Metallo-dependent phosphatases"/>
    <property type="match status" value="1"/>
</dbReference>
<gene>
    <name evidence="4" type="ORF">IQ10_00740</name>
</gene>
<dbReference type="InterPro" id="IPR000979">
    <property type="entry name" value="Phosphodiesterase_MJ0936/Vps29"/>
</dbReference>
<keyword evidence="2" id="KW-0479">Metal-binding</keyword>
<dbReference type="EMBL" id="VLKZ01000002">
    <property type="protein sequence ID" value="TWI59029.1"/>
    <property type="molecule type" value="Genomic_DNA"/>
</dbReference>
<proteinExistence type="inferred from homology"/>
<organism evidence="4 5">
    <name type="scientific">Halalkalibacter nanhaiisediminis</name>
    <dbReference type="NCBI Taxonomy" id="688079"/>
    <lineage>
        <taxon>Bacteria</taxon>
        <taxon>Bacillati</taxon>
        <taxon>Bacillota</taxon>
        <taxon>Bacilli</taxon>
        <taxon>Bacillales</taxon>
        <taxon>Bacillaceae</taxon>
        <taxon>Halalkalibacter</taxon>
    </lineage>
</organism>
<evidence type="ECO:0000256" key="1">
    <source>
        <dbReference type="ARBA" id="ARBA00008950"/>
    </source>
</evidence>
<evidence type="ECO:0000256" key="2">
    <source>
        <dbReference type="RuleBase" id="RU362039"/>
    </source>
</evidence>
<dbReference type="OrthoDB" id="9800565at2"/>
<keyword evidence="5" id="KW-1185">Reference proteome</keyword>
<comment type="cofactor">
    <cofactor evidence="2">
        <name>a divalent metal cation</name>
        <dbReference type="ChEBI" id="CHEBI:60240"/>
    </cofactor>
</comment>
<dbReference type="NCBIfam" id="TIGR00040">
    <property type="entry name" value="yfcE"/>
    <property type="match status" value="1"/>
</dbReference>
<name>A0A562QQK7_9BACI</name>
<reference evidence="4 5" key="1">
    <citation type="journal article" date="2015" name="Stand. Genomic Sci.">
        <title>Genomic Encyclopedia of Bacterial and Archaeal Type Strains, Phase III: the genomes of soil and plant-associated and newly described type strains.</title>
        <authorList>
            <person name="Whitman W.B."/>
            <person name="Woyke T."/>
            <person name="Klenk H.P."/>
            <person name="Zhou Y."/>
            <person name="Lilburn T.G."/>
            <person name="Beck B.J."/>
            <person name="De Vos P."/>
            <person name="Vandamme P."/>
            <person name="Eisen J.A."/>
            <person name="Garrity G."/>
            <person name="Hugenholtz P."/>
            <person name="Kyrpides N.C."/>
        </authorList>
    </citation>
    <scope>NUCLEOTIDE SEQUENCE [LARGE SCALE GENOMIC DNA]</scope>
    <source>
        <strain evidence="4 5">CGMCC 1.10116</strain>
    </source>
</reference>
<dbReference type="Proteomes" id="UP000315711">
    <property type="component" value="Unassembled WGS sequence"/>
</dbReference>
<evidence type="ECO:0000313" key="4">
    <source>
        <dbReference type="EMBL" id="TWI59029.1"/>
    </source>
</evidence>
<evidence type="ECO:0000313" key="5">
    <source>
        <dbReference type="Proteomes" id="UP000315711"/>
    </source>
</evidence>
<dbReference type="AlphaFoldDB" id="A0A562QQK7"/>
<dbReference type="Gene3D" id="3.60.21.10">
    <property type="match status" value="1"/>
</dbReference>
<evidence type="ECO:0000259" key="3">
    <source>
        <dbReference type="Pfam" id="PF12850"/>
    </source>
</evidence>
<protein>
    <recommendedName>
        <fullName evidence="2">Phosphoesterase</fullName>
        <ecNumber evidence="2">3.1.4.-</ecNumber>
    </recommendedName>
</protein>
<accession>A0A562QQK7</accession>
<dbReference type="EC" id="3.1.4.-" evidence="2"/>
<dbReference type="GO" id="GO:0046872">
    <property type="term" value="F:metal ion binding"/>
    <property type="evidence" value="ECO:0007669"/>
    <property type="project" value="UniProtKB-KW"/>
</dbReference>
<sequence>MKIIVLSDTHIPKKARQLPSRLVKELETADRIIHAGDWQTLAVYEELKQYAPVDGVYGNVDGEEIKQVMPDKKIMTISGFKIGIVHGHGEKKTTEKRALEAFEEFLDCIIFGHSHIPYVKYAKKTLLFNPGSATDKRKSPFYSFGILTIDDELRTQHIFYSDKE</sequence>
<dbReference type="Pfam" id="PF12850">
    <property type="entry name" value="Metallophos_2"/>
    <property type="match status" value="1"/>
</dbReference>
<dbReference type="InterPro" id="IPR024654">
    <property type="entry name" value="Calcineurin-like_PHP_lpxH"/>
</dbReference>
<comment type="caution">
    <text evidence="4">The sequence shown here is derived from an EMBL/GenBank/DDBJ whole genome shotgun (WGS) entry which is preliminary data.</text>
</comment>
<dbReference type="RefSeq" id="WP_144449122.1">
    <property type="nucleotide sequence ID" value="NZ_VLKZ01000002.1"/>
</dbReference>